<dbReference type="AlphaFoldDB" id="A0A4U5N5Y4"/>
<dbReference type="GO" id="GO:0005737">
    <property type="term" value="C:cytoplasm"/>
    <property type="evidence" value="ECO:0007669"/>
    <property type="project" value="TreeGrafter"/>
</dbReference>
<comment type="caution">
    <text evidence="5">The sequence shown here is derived from an EMBL/GenBank/DDBJ whole genome shotgun (WGS) entry which is preliminary data.</text>
</comment>
<dbReference type="GO" id="GO:0009408">
    <property type="term" value="P:response to heat"/>
    <property type="evidence" value="ECO:0007669"/>
    <property type="project" value="TreeGrafter"/>
</dbReference>
<reference evidence="5 6" key="1">
    <citation type="journal article" date="2015" name="Genome Biol.">
        <title>Comparative genomics of Steinernema reveals deeply conserved gene regulatory networks.</title>
        <authorList>
            <person name="Dillman A.R."/>
            <person name="Macchietto M."/>
            <person name="Porter C.F."/>
            <person name="Rogers A."/>
            <person name="Williams B."/>
            <person name="Antoshechkin I."/>
            <person name="Lee M.M."/>
            <person name="Goodwin Z."/>
            <person name="Lu X."/>
            <person name="Lewis E.E."/>
            <person name="Goodrich-Blair H."/>
            <person name="Stock S.P."/>
            <person name="Adams B.J."/>
            <person name="Sternberg P.W."/>
            <person name="Mortazavi A."/>
        </authorList>
    </citation>
    <scope>NUCLEOTIDE SEQUENCE [LARGE SCALE GENOMIC DNA]</scope>
    <source>
        <strain evidence="5 6">ALL</strain>
    </source>
</reference>
<dbReference type="STRING" id="34508.A0A4U5N5Y4"/>
<dbReference type="InterPro" id="IPR008978">
    <property type="entry name" value="HSP20-like_chaperone"/>
</dbReference>
<dbReference type="CDD" id="cd06526">
    <property type="entry name" value="metazoan_ACD"/>
    <property type="match status" value="1"/>
</dbReference>
<dbReference type="GO" id="GO:0005634">
    <property type="term" value="C:nucleus"/>
    <property type="evidence" value="ECO:0007669"/>
    <property type="project" value="TreeGrafter"/>
</dbReference>
<sequence>MALLLSDAFFPGFGSVRLHRRRDPFAALFGNSPLAESSKVAFKDGVLSIGFPTSAFKPEELEVNVVGDNLVVEAKHSSESESGSIERLFVQKVRLPEDVDFDSIQGTTDVQGNLSVTARAKKPAAIEGKRTIPIGIAPTNSKDEK</sequence>
<dbReference type="SUPFAM" id="SSF49764">
    <property type="entry name" value="HSP20-like chaperones"/>
    <property type="match status" value="1"/>
</dbReference>
<accession>A0A4U5N5Y4</accession>
<dbReference type="InterPro" id="IPR001436">
    <property type="entry name" value="Alpha-crystallin/sHSP_animal"/>
</dbReference>
<dbReference type="Proteomes" id="UP000298663">
    <property type="component" value="Unassembled WGS sequence"/>
</dbReference>
<organism evidence="5 6">
    <name type="scientific">Steinernema carpocapsae</name>
    <name type="common">Entomopathogenic nematode</name>
    <dbReference type="NCBI Taxonomy" id="34508"/>
    <lineage>
        <taxon>Eukaryota</taxon>
        <taxon>Metazoa</taxon>
        <taxon>Ecdysozoa</taxon>
        <taxon>Nematoda</taxon>
        <taxon>Chromadorea</taxon>
        <taxon>Rhabditida</taxon>
        <taxon>Tylenchina</taxon>
        <taxon>Panagrolaimomorpha</taxon>
        <taxon>Strongyloidoidea</taxon>
        <taxon>Steinernematidae</taxon>
        <taxon>Steinernema</taxon>
    </lineage>
</organism>
<evidence type="ECO:0000313" key="6">
    <source>
        <dbReference type="Proteomes" id="UP000298663"/>
    </source>
</evidence>
<evidence type="ECO:0000259" key="4">
    <source>
        <dbReference type="PROSITE" id="PS01031"/>
    </source>
</evidence>
<keyword evidence="1" id="KW-0346">Stress response</keyword>
<dbReference type="Pfam" id="PF00011">
    <property type="entry name" value="HSP20"/>
    <property type="match status" value="1"/>
</dbReference>
<evidence type="ECO:0000256" key="1">
    <source>
        <dbReference type="ARBA" id="ARBA00023016"/>
    </source>
</evidence>
<gene>
    <name evidence="5" type="ORF">L596_018590</name>
</gene>
<dbReference type="Gene3D" id="2.60.40.790">
    <property type="match status" value="1"/>
</dbReference>
<evidence type="ECO:0000256" key="2">
    <source>
        <dbReference type="PROSITE-ProRule" id="PRU00285"/>
    </source>
</evidence>
<dbReference type="GO" id="GO:0042026">
    <property type="term" value="P:protein refolding"/>
    <property type="evidence" value="ECO:0007669"/>
    <property type="project" value="TreeGrafter"/>
</dbReference>
<feature type="domain" description="SHSP" evidence="4">
    <location>
        <begin position="29"/>
        <end position="137"/>
    </location>
</feature>
<evidence type="ECO:0000256" key="3">
    <source>
        <dbReference type="RuleBase" id="RU003616"/>
    </source>
</evidence>
<comment type="similarity">
    <text evidence="2 3">Belongs to the small heat shock protein (HSP20) family.</text>
</comment>
<reference evidence="5 6" key="2">
    <citation type="journal article" date="2019" name="G3 (Bethesda)">
        <title>Hybrid Assembly of the Genome of the Entomopathogenic Nematode Steinernema carpocapsae Identifies the X-Chromosome.</title>
        <authorList>
            <person name="Serra L."/>
            <person name="Macchietto M."/>
            <person name="Macias-Munoz A."/>
            <person name="McGill C.J."/>
            <person name="Rodriguez I.M."/>
            <person name="Rodriguez B."/>
            <person name="Murad R."/>
            <person name="Mortazavi A."/>
        </authorList>
    </citation>
    <scope>NUCLEOTIDE SEQUENCE [LARGE SCALE GENOMIC DNA]</scope>
    <source>
        <strain evidence="5 6">ALL</strain>
    </source>
</reference>
<dbReference type="GO" id="GO:0051082">
    <property type="term" value="F:unfolded protein binding"/>
    <property type="evidence" value="ECO:0007669"/>
    <property type="project" value="TreeGrafter"/>
</dbReference>
<dbReference type="EMBL" id="AZBU02000005">
    <property type="protein sequence ID" value="TKR77663.1"/>
    <property type="molecule type" value="Genomic_DNA"/>
</dbReference>
<evidence type="ECO:0000313" key="5">
    <source>
        <dbReference type="EMBL" id="TKR77663.1"/>
    </source>
</evidence>
<dbReference type="PANTHER" id="PTHR45640:SF13">
    <property type="entry name" value="HEAT SHOCK PROTEIN 22-RELATED"/>
    <property type="match status" value="1"/>
</dbReference>
<protein>
    <recommendedName>
        <fullName evidence="4">SHSP domain-containing protein</fullName>
    </recommendedName>
</protein>
<proteinExistence type="inferred from homology"/>
<dbReference type="PROSITE" id="PS01031">
    <property type="entry name" value="SHSP"/>
    <property type="match status" value="1"/>
</dbReference>
<name>A0A4U5N5Y4_STECR</name>
<dbReference type="InterPro" id="IPR002068">
    <property type="entry name" value="A-crystallin/Hsp20_dom"/>
</dbReference>
<dbReference type="OrthoDB" id="1431247at2759"/>
<dbReference type="PANTHER" id="PTHR45640">
    <property type="entry name" value="HEAT SHOCK PROTEIN HSP-12.2-RELATED"/>
    <property type="match status" value="1"/>
</dbReference>
<keyword evidence="6" id="KW-1185">Reference proteome</keyword>